<dbReference type="PROSITE" id="PS50862">
    <property type="entry name" value="AA_TRNA_LIGASE_II"/>
    <property type="match status" value="1"/>
</dbReference>
<keyword evidence="5" id="KW-0030">Aminoacyl-tRNA synthetase</keyword>
<dbReference type="InterPro" id="IPR006195">
    <property type="entry name" value="aa-tRNA-synth_II"/>
</dbReference>
<evidence type="ECO:0000313" key="8">
    <source>
        <dbReference type="Proteomes" id="UP000518266"/>
    </source>
</evidence>
<keyword evidence="8" id="KW-1185">Reference proteome</keyword>
<protein>
    <recommendedName>
        <fullName evidence="6">Aminoacyl-transfer RNA synthetases class-II family profile domain-containing protein</fullName>
    </recommendedName>
</protein>
<proteinExistence type="predicted"/>
<dbReference type="Proteomes" id="UP000518266">
    <property type="component" value="Unassembled WGS sequence"/>
</dbReference>
<dbReference type="GO" id="GO:0005739">
    <property type="term" value="C:mitochondrion"/>
    <property type="evidence" value="ECO:0007669"/>
    <property type="project" value="TreeGrafter"/>
</dbReference>
<dbReference type="GO" id="GO:0005524">
    <property type="term" value="F:ATP binding"/>
    <property type="evidence" value="ECO:0007669"/>
    <property type="project" value="UniProtKB-KW"/>
</dbReference>
<dbReference type="PANTHER" id="PTHR22594">
    <property type="entry name" value="ASPARTYL/LYSYL-TRNA SYNTHETASE"/>
    <property type="match status" value="1"/>
</dbReference>
<comment type="caution">
    <text evidence="7">The sequence shown here is derived from an EMBL/GenBank/DDBJ whole genome shotgun (WGS) entry which is preliminary data.</text>
</comment>
<dbReference type="GO" id="GO:0004816">
    <property type="term" value="F:asparagine-tRNA ligase activity"/>
    <property type="evidence" value="ECO:0007669"/>
    <property type="project" value="TreeGrafter"/>
</dbReference>
<evidence type="ECO:0000313" key="7">
    <source>
        <dbReference type="EMBL" id="KAF3847435.1"/>
    </source>
</evidence>
<accession>A0A7J5YDC6</accession>
<dbReference type="PANTHER" id="PTHR22594:SF34">
    <property type="entry name" value="ASPARAGINE--TRNA LIGASE, MITOCHONDRIAL-RELATED"/>
    <property type="match status" value="1"/>
</dbReference>
<dbReference type="AlphaFoldDB" id="A0A7J5YDC6"/>
<dbReference type="InterPro" id="IPR012340">
    <property type="entry name" value="NA-bd_OB-fold"/>
</dbReference>
<dbReference type="SUPFAM" id="SSF50249">
    <property type="entry name" value="Nucleic acid-binding proteins"/>
    <property type="match status" value="1"/>
</dbReference>
<dbReference type="SUPFAM" id="SSF55681">
    <property type="entry name" value="Class II aaRS and biotin synthetases"/>
    <property type="match status" value="1"/>
</dbReference>
<keyword evidence="2" id="KW-0547">Nucleotide-binding</keyword>
<dbReference type="Gene3D" id="2.40.50.140">
    <property type="entry name" value="Nucleic acid-binding proteins"/>
    <property type="match status" value="1"/>
</dbReference>
<feature type="domain" description="Aminoacyl-transfer RNA synthetases class-II family profile" evidence="6">
    <location>
        <begin position="174"/>
        <end position="412"/>
    </location>
</feature>
<dbReference type="Pfam" id="PF01336">
    <property type="entry name" value="tRNA_anti-codon"/>
    <property type="match status" value="1"/>
</dbReference>
<dbReference type="InterPro" id="IPR004364">
    <property type="entry name" value="Aa-tRNA-synt_II"/>
</dbReference>
<dbReference type="GO" id="GO:0003676">
    <property type="term" value="F:nucleic acid binding"/>
    <property type="evidence" value="ECO:0007669"/>
    <property type="project" value="InterPro"/>
</dbReference>
<evidence type="ECO:0000259" key="6">
    <source>
        <dbReference type="PROSITE" id="PS50862"/>
    </source>
</evidence>
<keyword evidence="3" id="KW-0067">ATP-binding</keyword>
<evidence type="ECO:0000256" key="3">
    <source>
        <dbReference type="ARBA" id="ARBA00022840"/>
    </source>
</evidence>
<reference evidence="7 8" key="1">
    <citation type="submission" date="2020-03" db="EMBL/GenBank/DDBJ databases">
        <title>Dissostichus mawsoni Genome sequencing and assembly.</title>
        <authorList>
            <person name="Park H."/>
        </authorList>
    </citation>
    <scope>NUCLEOTIDE SEQUENCE [LARGE SCALE GENOMIC DNA]</scope>
    <source>
        <strain evidence="7">DM0001</strain>
        <tissue evidence="7">Muscle</tissue>
    </source>
</reference>
<dbReference type="OrthoDB" id="1931232at2759"/>
<sequence>MLVSQSAAFVTMLQAAAKMLSVVKTTSVSRGILLSIRHYCKKTPAKLRVSEAVSGAELGANVKVQGWVRSVRAQKSHLFLHVNDGSSLQSLQVVASSELNDPLLTFGSAVEVTGTLKKSPNQKQPVELEAEQIHIVGECNPLEFPFKIKERHGLEYIRQFPHLRCRTNAFSSLLRIRSEATTAVHSYFKENGFLQIHTPVITSNDCEGAGELFKIEPSGPDYEEEEHFFSVPAFLTVSGQLHLELMSGAFSKVYTFGPTFRAENSQSRRHLAEFYMVEAEVSFAQSLEDLTKVMEGMFRSATEHVLAHCAEDLDLFHKHVTPGHRAIDILNRSSENFAFPTDAAAVDLLVPGVGELCGGSLREERLDLLRARLQQYLDLRRFGSVPHGGFGMGFERYLQCILGVDNIKDVIPFPRFSHSCVL</sequence>
<evidence type="ECO:0000256" key="4">
    <source>
        <dbReference type="ARBA" id="ARBA00022917"/>
    </source>
</evidence>
<dbReference type="GO" id="GO:0006421">
    <property type="term" value="P:asparaginyl-tRNA aminoacylation"/>
    <property type="evidence" value="ECO:0007669"/>
    <property type="project" value="TreeGrafter"/>
</dbReference>
<dbReference type="InterPro" id="IPR045864">
    <property type="entry name" value="aa-tRNA-synth_II/BPL/LPL"/>
</dbReference>
<evidence type="ECO:0000256" key="5">
    <source>
        <dbReference type="ARBA" id="ARBA00023146"/>
    </source>
</evidence>
<dbReference type="Pfam" id="PF00152">
    <property type="entry name" value="tRNA-synt_2"/>
    <property type="match status" value="2"/>
</dbReference>
<keyword evidence="4" id="KW-0648">Protein biosynthesis</keyword>
<keyword evidence="1" id="KW-0436">Ligase</keyword>
<name>A0A7J5YDC6_DISMA</name>
<dbReference type="Gene3D" id="3.30.930.10">
    <property type="entry name" value="Bira Bifunctional Protein, Domain 2"/>
    <property type="match status" value="2"/>
</dbReference>
<evidence type="ECO:0000256" key="1">
    <source>
        <dbReference type="ARBA" id="ARBA00022598"/>
    </source>
</evidence>
<dbReference type="InterPro" id="IPR004365">
    <property type="entry name" value="NA-bd_OB_tRNA"/>
</dbReference>
<evidence type="ECO:0000256" key="2">
    <source>
        <dbReference type="ARBA" id="ARBA00022741"/>
    </source>
</evidence>
<dbReference type="CDD" id="cd04318">
    <property type="entry name" value="EcAsnRS_like_N"/>
    <property type="match status" value="1"/>
</dbReference>
<organism evidence="7 8">
    <name type="scientific">Dissostichus mawsoni</name>
    <name type="common">Antarctic cod</name>
    <dbReference type="NCBI Taxonomy" id="36200"/>
    <lineage>
        <taxon>Eukaryota</taxon>
        <taxon>Metazoa</taxon>
        <taxon>Chordata</taxon>
        <taxon>Craniata</taxon>
        <taxon>Vertebrata</taxon>
        <taxon>Euteleostomi</taxon>
        <taxon>Actinopterygii</taxon>
        <taxon>Neopterygii</taxon>
        <taxon>Teleostei</taxon>
        <taxon>Neoteleostei</taxon>
        <taxon>Acanthomorphata</taxon>
        <taxon>Eupercaria</taxon>
        <taxon>Perciformes</taxon>
        <taxon>Notothenioidei</taxon>
        <taxon>Nototheniidae</taxon>
        <taxon>Dissostichus</taxon>
    </lineage>
</organism>
<gene>
    <name evidence="7" type="ORF">F7725_020463</name>
</gene>
<dbReference type="EMBL" id="JAAKFY010000013">
    <property type="protein sequence ID" value="KAF3847435.1"/>
    <property type="molecule type" value="Genomic_DNA"/>
</dbReference>